<feature type="transmembrane region" description="Helical" evidence="2">
    <location>
        <begin position="115"/>
        <end position="140"/>
    </location>
</feature>
<dbReference type="SUPFAM" id="SSF51735">
    <property type="entry name" value="NAD(P)-binding Rossmann-fold domains"/>
    <property type="match status" value="1"/>
</dbReference>
<dbReference type="Pfam" id="PF13727">
    <property type="entry name" value="CoA_binding_3"/>
    <property type="match status" value="1"/>
</dbReference>
<dbReference type="InterPro" id="IPR036291">
    <property type="entry name" value="NAD(P)-bd_dom_sf"/>
</dbReference>
<organism evidence="4 5">
    <name type="scientific">Poritiphilus flavus</name>
    <dbReference type="NCBI Taxonomy" id="2697053"/>
    <lineage>
        <taxon>Bacteria</taxon>
        <taxon>Pseudomonadati</taxon>
        <taxon>Bacteroidota</taxon>
        <taxon>Flavobacteriia</taxon>
        <taxon>Flavobacteriales</taxon>
        <taxon>Flavobacteriaceae</taxon>
        <taxon>Poritiphilus</taxon>
    </lineage>
</organism>
<feature type="transmembrane region" description="Helical" evidence="2">
    <location>
        <begin position="20"/>
        <end position="42"/>
    </location>
</feature>
<proteinExistence type="inferred from homology"/>
<dbReference type="InterPro" id="IPR051203">
    <property type="entry name" value="Polysaccharide_Synthase-Rel"/>
</dbReference>
<evidence type="ECO:0000256" key="1">
    <source>
        <dbReference type="ARBA" id="ARBA00007430"/>
    </source>
</evidence>
<comment type="caution">
    <text evidence="4">The sequence shown here is derived from an EMBL/GenBank/DDBJ whole genome shotgun (WGS) entry which is preliminary data.</text>
</comment>
<dbReference type="EMBL" id="WXYO01000002">
    <property type="protein sequence ID" value="NAS11510.1"/>
    <property type="molecule type" value="Genomic_DNA"/>
</dbReference>
<accession>A0A6L9E9X1</accession>
<dbReference type="AlphaFoldDB" id="A0A6L9E9X1"/>
<dbReference type="Pfam" id="PF02719">
    <property type="entry name" value="Polysacc_synt_2"/>
    <property type="match status" value="1"/>
</dbReference>
<dbReference type="Proteomes" id="UP000475249">
    <property type="component" value="Unassembled WGS sequence"/>
</dbReference>
<keyword evidence="5" id="KW-1185">Reference proteome</keyword>
<reference evidence="4 5" key="1">
    <citation type="submission" date="2020-01" db="EMBL/GenBank/DDBJ databases">
        <title>Bacteria diversity of Porities sp.</title>
        <authorList>
            <person name="Wang G."/>
        </authorList>
    </citation>
    <scope>NUCLEOTIDE SEQUENCE [LARGE SCALE GENOMIC DNA]</scope>
    <source>
        <strain evidence="4 5">R33</strain>
    </source>
</reference>
<gene>
    <name evidence="4" type="ORF">GTQ38_05825</name>
</gene>
<keyword evidence="2" id="KW-0472">Membrane</keyword>
<keyword evidence="2" id="KW-0812">Transmembrane</keyword>
<evidence type="ECO:0000259" key="3">
    <source>
        <dbReference type="Pfam" id="PF02719"/>
    </source>
</evidence>
<feature type="domain" description="Polysaccharide biosynthesis protein CapD-like" evidence="3">
    <location>
        <begin position="300"/>
        <end position="551"/>
    </location>
</feature>
<evidence type="ECO:0000256" key="2">
    <source>
        <dbReference type="SAM" id="Phobius"/>
    </source>
</evidence>
<comment type="similarity">
    <text evidence="1">Belongs to the polysaccharide synthase family.</text>
</comment>
<keyword evidence="2" id="KW-1133">Transmembrane helix</keyword>
<protein>
    <submittedName>
        <fullName evidence="4">SDR family NAD(P)-dependent oxidoreductase</fullName>
    </submittedName>
</protein>
<feature type="transmembrane region" description="Helical" evidence="2">
    <location>
        <begin position="87"/>
        <end position="109"/>
    </location>
</feature>
<dbReference type="PANTHER" id="PTHR43318">
    <property type="entry name" value="UDP-N-ACETYLGLUCOSAMINE 4,6-DEHYDRATASE"/>
    <property type="match status" value="1"/>
</dbReference>
<name>A0A6L9E9X1_9FLAO</name>
<dbReference type="RefSeq" id="WP_161434531.1">
    <property type="nucleotide sequence ID" value="NZ_WXYO01000002.1"/>
</dbReference>
<evidence type="ECO:0000313" key="5">
    <source>
        <dbReference type="Proteomes" id="UP000475249"/>
    </source>
</evidence>
<evidence type="ECO:0000313" key="4">
    <source>
        <dbReference type="EMBL" id="NAS11510.1"/>
    </source>
</evidence>
<dbReference type="InterPro" id="IPR003869">
    <property type="entry name" value="Polysac_CapD-like"/>
</dbReference>
<sequence>MTKNKRRTITQRVNSVGLIFIIDIILTAVSFIASYGICTSIWPELRGDKMLIQLPVIIAISCLIFLAIGTSKGFVKYDRVTEVYKIFNAICLANVLTIVLIVVHGSVVMDSDNSFLIPLSIIIVHSFLSFAALVASRYLYRKAYQGSKEKLNPAIKVLLVSTGRQADDFISAFERTYQEDYIVAGVVFIDESNERIQSQIPVISKNSLSKEIIEEFGISQMIVAKAGHFDPNVNELLTKMIELPVKVKIADLSIHLGKKEADLQLSGMDELRVEDLYSKERKNSCAVEKDLALFYSNKKILVLGAGGCVGKELIKRLMKYSYKHILMLDKSDDSLFNLKQELNSKKASHTSLILADILDKPRMQQVFNEFAPDIVINATGYKIYDFTKDNLYEALRLNVLGNKILSELAIRSKVQKYVNLSSNFRRYDFANSLASERIGEIYLNCHNDSEETDFINIRFGDVLESPSSLVNVFKTQLANGGPLKVSYEEATTSFIAVNELVGLISQAIATADGGDIVTVKMGERIKEMDLARQIIRFSKFEYKKDIDISIGNKREDYPWSNMPYPFQAKKDTSILESERLIFRCEDQFDRSQMKDKINELCLENMFFNKNVTILMDNILHYRSHSDRYAKANKPEISNTIHDPYSFTVTRLEG</sequence>
<feature type="transmembrane region" description="Helical" evidence="2">
    <location>
        <begin position="54"/>
        <end position="75"/>
    </location>
</feature>
<dbReference type="Gene3D" id="3.40.50.720">
    <property type="entry name" value="NAD(P)-binding Rossmann-like Domain"/>
    <property type="match status" value="2"/>
</dbReference>
<dbReference type="PANTHER" id="PTHR43318:SF1">
    <property type="entry name" value="POLYSACCHARIDE BIOSYNTHESIS PROTEIN EPSC-RELATED"/>
    <property type="match status" value="1"/>
</dbReference>